<reference evidence="2" key="1">
    <citation type="submission" date="2023-03" db="EMBL/GenBank/DDBJ databases">
        <title>Massive genome expansion in bonnet fungi (Mycena s.s.) driven by repeated elements and novel gene families across ecological guilds.</title>
        <authorList>
            <consortium name="Lawrence Berkeley National Laboratory"/>
            <person name="Harder C.B."/>
            <person name="Miyauchi S."/>
            <person name="Viragh M."/>
            <person name="Kuo A."/>
            <person name="Thoen E."/>
            <person name="Andreopoulos B."/>
            <person name="Lu D."/>
            <person name="Skrede I."/>
            <person name="Drula E."/>
            <person name="Henrissat B."/>
            <person name="Morin E."/>
            <person name="Kohler A."/>
            <person name="Barry K."/>
            <person name="LaButti K."/>
            <person name="Morin E."/>
            <person name="Salamov A."/>
            <person name="Lipzen A."/>
            <person name="Mereny Z."/>
            <person name="Hegedus B."/>
            <person name="Baldrian P."/>
            <person name="Stursova M."/>
            <person name="Weitz H."/>
            <person name="Taylor A."/>
            <person name="Grigoriev I.V."/>
            <person name="Nagy L.G."/>
            <person name="Martin F."/>
            <person name="Kauserud H."/>
        </authorList>
    </citation>
    <scope>NUCLEOTIDE SEQUENCE</scope>
    <source>
        <strain evidence="2">CBHHK002</strain>
    </source>
</reference>
<sequence length="1251" mass="137785">PRQVFTCPGASFSWQVPSIFRTYPFPIHDAGSRHNPGYSLLGVDGVASHLHLRSSRCSGSTFTEGSGCTSCRGLGPSINIVMLWASESFSHRPVARLNYDQLLDKLDTVSRQLETERLKRLNLVKSFQRARNRNTESQRLLDLISTSDVPGLSRILSTAKKQGWGLSKTHDYCQRALAGKYRSHNYSSLDIDLATLTYELGGGAALYALNHAPAALPGRHMIANTRRELSLRVTAGKVKMHDALENIETLFKDVECDDEFPQVIHTLCQDEIAGDGRLCYLEKTDDIGGLCEHAIIELETQKMGSDLTSIQAAVKAIREDQVHIGKEFSVAAIARHSGTDYGAKPVLLMPTCKQSSWQAGAQILQKLLLAWKISPHGEKKHGPIKSLSSDGFPKRRLALYLLCMHQELKEGDPLFSLLGDLAGLNLFTGKDGMTLDPDIKHILKRLCKALCSKIGVMVGDVTINIHLLPQWLERLSGHDWSEESIHSLLNPKDPQDVPRAVKLLCLIADLRDLDSTDFTPSEKHTHRAFCLLGEAIYCLVEPFINPTLSISQQLVYLVKFAHLACAFYIRHEASFLPGQLYGDLQCLVKNLIFKIAHTKVLNPLLKIFLCLLGDDVLEVLFGRTRMIGGHSPNMSIDELCQRVEAALRIDAIFRRHPELERHARRLNFNRSRDVDHISPRLCTGELTAGSCDIKKCYDEGQDAAKAFLESFGISIDFKTRFSQKGFDLMRPSGGKYPGLSNKADHSLADIDAGDPVDPAEELDLDSIDPAAILGLDPAAILAVEQEEMQVRSVNPHSPWIKLDDEGRKLAHKKTVIRMALSLNVGDNHLLQIGSVFATFVCVGMSKVALAVLLCTGIKSTAKNPPTYLDSAPIAELALSGSKYEITGQILSLKPYLDNSDNLYWAWTLDFAAFHSGKSKRANLLNPVARMRHLTVTVSGQLVVSLPRDGLTSTSRSSLPDSIAAALVGGIDSTWIFGEPQLADAESKLKARVKDSEVRLKIPVFGYVKSGDFPYEYHAPRTCPGAVSVSHGSVPVKAPPPKDPRKPCRICNKNILASERQNHLGGHILLSLQATADSATEECFSPFNSVAVGADYPCGFCGQSMTGLNAVIVGGNASSSCPEAYSFRVSSASSSSAAKPCTNIPLRCILCEEFHWKYNMERHLLDRHPRWELTVSKDSREQFQRKYGISDAEKQSLGVKIGAEAAVESLRGEKRHPVSPAGTPRRQRHYKTRPPPSNSRNISSTVSVDVFK</sequence>
<name>A0AAD7A153_9AGAR</name>
<accession>A0AAD7A153</accession>
<organism evidence="2 3">
    <name type="scientific">Mycena albidolilacea</name>
    <dbReference type="NCBI Taxonomy" id="1033008"/>
    <lineage>
        <taxon>Eukaryota</taxon>
        <taxon>Fungi</taxon>
        <taxon>Dikarya</taxon>
        <taxon>Basidiomycota</taxon>
        <taxon>Agaricomycotina</taxon>
        <taxon>Agaricomycetes</taxon>
        <taxon>Agaricomycetidae</taxon>
        <taxon>Agaricales</taxon>
        <taxon>Marasmiineae</taxon>
        <taxon>Mycenaceae</taxon>
        <taxon>Mycena</taxon>
    </lineage>
</organism>
<proteinExistence type="predicted"/>
<dbReference type="EMBL" id="JARIHO010000019">
    <property type="protein sequence ID" value="KAJ7347421.1"/>
    <property type="molecule type" value="Genomic_DNA"/>
</dbReference>
<dbReference type="Proteomes" id="UP001218218">
    <property type="component" value="Unassembled WGS sequence"/>
</dbReference>
<evidence type="ECO:0000313" key="2">
    <source>
        <dbReference type="EMBL" id="KAJ7347421.1"/>
    </source>
</evidence>
<evidence type="ECO:0000256" key="1">
    <source>
        <dbReference type="SAM" id="MobiDB-lite"/>
    </source>
</evidence>
<feature type="region of interest" description="Disordered" evidence="1">
    <location>
        <begin position="1207"/>
        <end position="1251"/>
    </location>
</feature>
<dbReference type="AlphaFoldDB" id="A0AAD7A153"/>
<keyword evidence="3" id="KW-1185">Reference proteome</keyword>
<protein>
    <submittedName>
        <fullName evidence="2">Uncharacterized protein</fullName>
    </submittedName>
</protein>
<feature type="non-terminal residue" evidence="2">
    <location>
        <position position="1251"/>
    </location>
</feature>
<gene>
    <name evidence="2" type="ORF">DFH08DRAFT_699411</name>
</gene>
<comment type="caution">
    <text evidence="2">The sequence shown here is derived from an EMBL/GenBank/DDBJ whole genome shotgun (WGS) entry which is preliminary data.</text>
</comment>
<evidence type="ECO:0000313" key="3">
    <source>
        <dbReference type="Proteomes" id="UP001218218"/>
    </source>
</evidence>